<keyword evidence="3" id="KW-1185">Reference proteome</keyword>
<dbReference type="CDD" id="cd00761">
    <property type="entry name" value="Glyco_tranf_GTA_type"/>
    <property type="match status" value="1"/>
</dbReference>
<dbReference type="RefSeq" id="WP_005277827.1">
    <property type="nucleotide sequence ID" value="NZ_KB850198.1"/>
</dbReference>
<comment type="caution">
    <text evidence="2">The sequence shown here is derived from an EMBL/GenBank/DDBJ whole genome shotgun (WGS) entry which is preliminary data.</text>
</comment>
<evidence type="ECO:0000259" key="1">
    <source>
        <dbReference type="Pfam" id="PF00535"/>
    </source>
</evidence>
<dbReference type="Pfam" id="PF00535">
    <property type="entry name" value="Glycos_transf_2"/>
    <property type="match status" value="1"/>
</dbReference>
<dbReference type="EMBL" id="APRZ01000025">
    <property type="protein sequence ID" value="ENX32299.1"/>
    <property type="molecule type" value="Genomic_DNA"/>
</dbReference>
<dbReference type="OrthoDB" id="9801954at2"/>
<gene>
    <name evidence="2" type="ORF">F889_03618</name>
</gene>
<dbReference type="Proteomes" id="UP000013009">
    <property type="component" value="Unassembled WGS sequence"/>
</dbReference>
<sequence length="300" mass="35168">MKPKITIFTPSYNRAGTLNRLYESLKSQDIDLNLFEWLIVNDGSQDNTDIVVKNIIDENIISIKYFKQENKGKQSAWNFAVDYCDTDLFCCVDSDDRLHDEKVLSLIIEKYYDILMNNESLVGIRGLTVSSKTLEPSGKEISKEEVRQSYFDEISNNNIIGERIDVLKTEVIKKYIYPVRDEIKFIPELWFYVNIAKDGYQFLYVPERIGFFYDETEINRLTRSSIKTHANGHYISRSSALKYTPIYTWMRNPDFWFRTLIRFSQTAKYIGKTFGTRCQDTNIIYALFSYPLSLLTVGFK</sequence>
<dbReference type="HOGENOM" id="CLU_074336_0_0_6"/>
<dbReference type="InterPro" id="IPR029044">
    <property type="entry name" value="Nucleotide-diphossugar_trans"/>
</dbReference>
<protein>
    <recommendedName>
        <fullName evidence="1">Glycosyltransferase 2-like domain-containing protein</fullName>
    </recommendedName>
</protein>
<dbReference type="AlphaFoldDB" id="N9PFC1"/>
<feature type="domain" description="Glycosyltransferase 2-like" evidence="1">
    <location>
        <begin position="6"/>
        <end position="107"/>
    </location>
</feature>
<proteinExistence type="predicted"/>
<dbReference type="Gene3D" id="3.90.550.10">
    <property type="entry name" value="Spore Coat Polysaccharide Biosynthesis Protein SpsA, Chain A"/>
    <property type="match status" value="1"/>
</dbReference>
<dbReference type="SUPFAM" id="SSF53448">
    <property type="entry name" value="Nucleotide-diphospho-sugar transferases"/>
    <property type="match status" value="1"/>
</dbReference>
<evidence type="ECO:0000313" key="3">
    <source>
        <dbReference type="Proteomes" id="UP000013009"/>
    </source>
</evidence>
<dbReference type="GO" id="GO:0016758">
    <property type="term" value="F:hexosyltransferase activity"/>
    <property type="evidence" value="ECO:0007669"/>
    <property type="project" value="UniProtKB-ARBA"/>
</dbReference>
<dbReference type="PANTHER" id="PTHR22916:SF3">
    <property type="entry name" value="UDP-GLCNAC:BETAGAL BETA-1,3-N-ACETYLGLUCOSAMINYLTRANSFERASE-LIKE PROTEIN 1"/>
    <property type="match status" value="1"/>
</dbReference>
<evidence type="ECO:0000313" key="2">
    <source>
        <dbReference type="EMBL" id="ENX32299.1"/>
    </source>
</evidence>
<accession>N9PFC1</accession>
<dbReference type="PANTHER" id="PTHR22916">
    <property type="entry name" value="GLYCOSYLTRANSFERASE"/>
    <property type="match status" value="1"/>
</dbReference>
<organism evidence="2 3">
    <name type="scientific">Acinetobacter colistiniresistens</name>
    <dbReference type="NCBI Taxonomy" id="280145"/>
    <lineage>
        <taxon>Bacteria</taxon>
        <taxon>Pseudomonadati</taxon>
        <taxon>Pseudomonadota</taxon>
        <taxon>Gammaproteobacteria</taxon>
        <taxon>Moraxellales</taxon>
        <taxon>Moraxellaceae</taxon>
        <taxon>Acinetobacter</taxon>
    </lineage>
</organism>
<dbReference type="PATRIC" id="fig|1217695.3.peg.3512"/>
<dbReference type="InterPro" id="IPR001173">
    <property type="entry name" value="Glyco_trans_2-like"/>
</dbReference>
<reference evidence="2 3" key="1">
    <citation type="submission" date="2013-02" db="EMBL/GenBank/DDBJ databases">
        <title>The Genome Sequence of Acinetobacter sp. NIPH 1859.</title>
        <authorList>
            <consortium name="The Broad Institute Genome Sequencing Platform"/>
            <consortium name="The Broad Institute Genome Sequencing Center for Infectious Disease"/>
            <person name="Cerqueira G."/>
            <person name="Feldgarden M."/>
            <person name="Courvalin P."/>
            <person name="Perichon B."/>
            <person name="Grillot-Courvalin C."/>
            <person name="Clermont D."/>
            <person name="Rocha E."/>
            <person name="Yoon E.-J."/>
            <person name="Nemec A."/>
            <person name="Walker B."/>
            <person name="Young S.K."/>
            <person name="Zeng Q."/>
            <person name="Gargeya S."/>
            <person name="Fitzgerald M."/>
            <person name="Haas B."/>
            <person name="Abouelleil A."/>
            <person name="Alvarado L."/>
            <person name="Arachchi H.M."/>
            <person name="Berlin A.M."/>
            <person name="Chapman S.B."/>
            <person name="Dewar J."/>
            <person name="Goldberg J."/>
            <person name="Griggs A."/>
            <person name="Gujja S."/>
            <person name="Hansen M."/>
            <person name="Howarth C."/>
            <person name="Imamovic A."/>
            <person name="Larimer J."/>
            <person name="McCowan C."/>
            <person name="Murphy C."/>
            <person name="Neiman D."/>
            <person name="Pearson M."/>
            <person name="Priest M."/>
            <person name="Roberts A."/>
            <person name="Saif S."/>
            <person name="Shea T."/>
            <person name="Sisk P."/>
            <person name="Sykes S."/>
            <person name="Wortman J."/>
            <person name="Nusbaum C."/>
            <person name="Birren B."/>
        </authorList>
    </citation>
    <scope>NUCLEOTIDE SEQUENCE [LARGE SCALE GENOMIC DNA]</scope>
    <source>
        <strain evidence="2 3">NIPH 1859</strain>
    </source>
</reference>
<name>N9PFC1_9GAMM</name>